<evidence type="ECO:0000313" key="2">
    <source>
        <dbReference type="EMBL" id="CAG5132087.1"/>
    </source>
</evidence>
<evidence type="ECO:0000256" key="1">
    <source>
        <dbReference type="SAM" id="SignalP"/>
    </source>
</evidence>
<name>A0A8S3ZRJ5_9EUPU</name>
<dbReference type="EMBL" id="CAJHNH020005079">
    <property type="protein sequence ID" value="CAG5132087.1"/>
    <property type="molecule type" value="Genomic_DNA"/>
</dbReference>
<feature type="signal peptide" evidence="1">
    <location>
        <begin position="1"/>
        <end position="21"/>
    </location>
</feature>
<accession>A0A8S3ZRJ5</accession>
<sequence length="88" mass="10017">MKSLLFLVALMTAAFVGRSSAIMVDYPSEWQTPNFEDFMKKVSECVNLNNRGERALKADYAPPTQRVYTDKAVGSFTPYPDNIIQEYE</sequence>
<comment type="caution">
    <text evidence="2">The sequence shown here is derived from an EMBL/GenBank/DDBJ whole genome shotgun (WGS) entry which is preliminary data.</text>
</comment>
<dbReference type="Proteomes" id="UP000678393">
    <property type="component" value="Unassembled WGS sequence"/>
</dbReference>
<dbReference type="AlphaFoldDB" id="A0A8S3ZRJ5"/>
<keyword evidence="3" id="KW-1185">Reference proteome</keyword>
<reference evidence="2" key="1">
    <citation type="submission" date="2021-04" db="EMBL/GenBank/DDBJ databases">
        <authorList>
            <consortium name="Molecular Ecology Group"/>
        </authorList>
    </citation>
    <scope>NUCLEOTIDE SEQUENCE</scope>
</reference>
<organism evidence="2 3">
    <name type="scientific">Candidula unifasciata</name>
    <dbReference type="NCBI Taxonomy" id="100452"/>
    <lineage>
        <taxon>Eukaryota</taxon>
        <taxon>Metazoa</taxon>
        <taxon>Spiralia</taxon>
        <taxon>Lophotrochozoa</taxon>
        <taxon>Mollusca</taxon>
        <taxon>Gastropoda</taxon>
        <taxon>Heterobranchia</taxon>
        <taxon>Euthyneura</taxon>
        <taxon>Panpulmonata</taxon>
        <taxon>Eupulmonata</taxon>
        <taxon>Stylommatophora</taxon>
        <taxon>Helicina</taxon>
        <taxon>Helicoidea</taxon>
        <taxon>Geomitridae</taxon>
        <taxon>Candidula</taxon>
    </lineage>
</organism>
<proteinExistence type="predicted"/>
<protein>
    <submittedName>
        <fullName evidence="2">Uncharacterized protein</fullName>
    </submittedName>
</protein>
<evidence type="ECO:0000313" key="3">
    <source>
        <dbReference type="Proteomes" id="UP000678393"/>
    </source>
</evidence>
<keyword evidence="1" id="KW-0732">Signal</keyword>
<feature type="chain" id="PRO_5035895670" evidence="1">
    <location>
        <begin position="22"/>
        <end position="88"/>
    </location>
</feature>
<gene>
    <name evidence="2" type="ORF">CUNI_LOCUS17645</name>
</gene>